<keyword evidence="1" id="KW-1185">Reference proteome</keyword>
<evidence type="ECO:0000313" key="2">
    <source>
        <dbReference type="WBParaSite" id="nRc.2.0.1.t11379-RA"/>
    </source>
</evidence>
<organism evidence="1 2">
    <name type="scientific">Romanomermis culicivorax</name>
    <name type="common">Nematode worm</name>
    <dbReference type="NCBI Taxonomy" id="13658"/>
    <lineage>
        <taxon>Eukaryota</taxon>
        <taxon>Metazoa</taxon>
        <taxon>Ecdysozoa</taxon>
        <taxon>Nematoda</taxon>
        <taxon>Enoplea</taxon>
        <taxon>Dorylaimia</taxon>
        <taxon>Mermithida</taxon>
        <taxon>Mermithoidea</taxon>
        <taxon>Mermithidae</taxon>
        <taxon>Romanomermis</taxon>
    </lineage>
</organism>
<accession>A0A915IB23</accession>
<sequence length="119" mass="14066">MKKKPVCHVENAHHLAGGKETCWISNVKAAKFTDLIASVWHLDNVEQYHPTKNRDGGLFTQYVNTFMKMKLESEGYPARAQMDEQKREYEMEVYNNRENISLDLEFRKILERELQQSYP</sequence>
<proteinExistence type="predicted"/>
<dbReference type="WBParaSite" id="nRc.2.0.1.t11379-RA">
    <property type="protein sequence ID" value="nRc.2.0.1.t11379-RA"/>
    <property type="gene ID" value="nRc.2.0.1.g11379"/>
</dbReference>
<protein>
    <submittedName>
        <fullName evidence="2">Uncharacterized protein</fullName>
    </submittedName>
</protein>
<evidence type="ECO:0000313" key="1">
    <source>
        <dbReference type="Proteomes" id="UP000887565"/>
    </source>
</evidence>
<dbReference type="AlphaFoldDB" id="A0A915IB23"/>
<dbReference type="Proteomes" id="UP000887565">
    <property type="component" value="Unplaced"/>
</dbReference>
<reference evidence="2" key="1">
    <citation type="submission" date="2022-11" db="UniProtKB">
        <authorList>
            <consortium name="WormBaseParasite"/>
        </authorList>
    </citation>
    <scope>IDENTIFICATION</scope>
</reference>
<name>A0A915IB23_ROMCU</name>